<organism evidence="3 4">
    <name type="scientific">Sporothrix curviconia</name>
    <dbReference type="NCBI Taxonomy" id="1260050"/>
    <lineage>
        <taxon>Eukaryota</taxon>
        <taxon>Fungi</taxon>
        <taxon>Dikarya</taxon>
        <taxon>Ascomycota</taxon>
        <taxon>Pezizomycotina</taxon>
        <taxon>Sordariomycetes</taxon>
        <taxon>Sordariomycetidae</taxon>
        <taxon>Ophiostomatales</taxon>
        <taxon>Ophiostomataceae</taxon>
        <taxon>Sporothrix</taxon>
    </lineage>
</organism>
<dbReference type="SUPFAM" id="SSF54593">
    <property type="entry name" value="Glyoxalase/Bleomycin resistance protein/Dihydroxybiphenyl dioxygenase"/>
    <property type="match status" value="1"/>
</dbReference>
<dbReference type="PANTHER" id="PTHR43048">
    <property type="entry name" value="METHYLMALONYL-COA EPIMERASE"/>
    <property type="match status" value="1"/>
</dbReference>
<dbReference type="InterPro" id="IPR029068">
    <property type="entry name" value="Glyas_Bleomycin-R_OHBP_Dase"/>
</dbReference>
<evidence type="ECO:0000256" key="1">
    <source>
        <dbReference type="ARBA" id="ARBA00022723"/>
    </source>
</evidence>
<dbReference type="InterPro" id="IPR004360">
    <property type="entry name" value="Glyas_Fos-R_dOase_dom"/>
</dbReference>
<dbReference type="InterPro" id="IPR037523">
    <property type="entry name" value="VOC_core"/>
</dbReference>
<dbReference type="PANTHER" id="PTHR43048:SF6">
    <property type="entry name" value="BLR8189 PROTEIN"/>
    <property type="match status" value="1"/>
</dbReference>
<dbReference type="Gene3D" id="3.10.180.10">
    <property type="entry name" value="2,3-Dihydroxybiphenyl 1,2-Dioxygenase, domain 1"/>
    <property type="match status" value="1"/>
</dbReference>
<protein>
    <recommendedName>
        <fullName evidence="2">VOC domain-containing protein</fullName>
    </recommendedName>
</protein>
<dbReference type="Proteomes" id="UP001642405">
    <property type="component" value="Unassembled WGS sequence"/>
</dbReference>
<keyword evidence="4" id="KW-1185">Reference proteome</keyword>
<sequence length="172" mass="18924">MCGPYTGSAVSHGSYPINHVGVSVPDLDKAIEWYNSVLGFHKLREPSFVDRTIVPDAGAFHVYPASLQKLRIGFLSTGNGVGFELFQFVEPSTKEGDEANFEKTYTRGGYFHIAITVPDCDETINKIVANGGRLVGKSVPLFDEFQAAYVTDPWGNVIELITGSFERIMSNR</sequence>
<evidence type="ECO:0000259" key="2">
    <source>
        <dbReference type="PROSITE" id="PS51819"/>
    </source>
</evidence>
<dbReference type="EMBL" id="CAWUHB010000077">
    <property type="protein sequence ID" value="CAK7233740.1"/>
    <property type="molecule type" value="Genomic_DNA"/>
</dbReference>
<reference evidence="3 4" key="1">
    <citation type="submission" date="2024-01" db="EMBL/GenBank/DDBJ databases">
        <authorList>
            <person name="Allen C."/>
            <person name="Tagirdzhanova G."/>
        </authorList>
    </citation>
    <scope>NUCLEOTIDE SEQUENCE [LARGE SCALE GENOMIC DNA]</scope>
</reference>
<gene>
    <name evidence="3" type="ORF">SCUCBS95973_008698</name>
</gene>
<evidence type="ECO:0000313" key="3">
    <source>
        <dbReference type="EMBL" id="CAK7233740.1"/>
    </source>
</evidence>
<dbReference type="Pfam" id="PF00903">
    <property type="entry name" value="Glyoxalase"/>
    <property type="match status" value="1"/>
</dbReference>
<dbReference type="InterPro" id="IPR051785">
    <property type="entry name" value="MMCE/EMCE_epimerase"/>
</dbReference>
<comment type="caution">
    <text evidence="3">The sequence shown here is derived from an EMBL/GenBank/DDBJ whole genome shotgun (WGS) entry which is preliminary data.</text>
</comment>
<name>A0ABP0CNS9_9PEZI</name>
<keyword evidence="1" id="KW-0479">Metal-binding</keyword>
<proteinExistence type="predicted"/>
<dbReference type="PROSITE" id="PS51819">
    <property type="entry name" value="VOC"/>
    <property type="match status" value="1"/>
</dbReference>
<accession>A0ABP0CNS9</accession>
<feature type="domain" description="VOC" evidence="2">
    <location>
        <begin position="16"/>
        <end position="163"/>
    </location>
</feature>
<evidence type="ECO:0000313" key="4">
    <source>
        <dbReference type="Proteomes" id="UP001642405"/>
    </source>
</evidence>